<organism evidence="1">
    <name type="scientific">Prevotella sp. GTC17260</name>
    <dbReference type="NCBI Taxonomy" id="3236796"/>
    <lineage>
        <taxon>Bacteria</taxon>
        <taxon>Pseudomonadati</taxon>
        <taxon>Bacteroidota</taxon>
        <taxon>Bacteroidia</taxon>
        <taxon>Bacteroidales</taxon>
        <taxon>Prevotellaceae</taxon>
        <taxon>Prevotella</taxon>
    </lineage>
</organism>
<dbReference type="AlphaFoldDB" id="A0AB33JE37"/>
<dbReference type="EMBL" id="AP035788">
    <property type="protein sequence ID" value="BFO78653.1"/>
    <property type="molecule type" value="Genomic_DNA"/>
</dbReference>
<proteinExistence type="predicted"/>
<reference evidence="1" key="1">
    <citation type="submission" date="2024-07" db="EMBL/GenBank/DDBJ databases">
        <title>Complete genome sequence of Prevotella sp. YM-2024 GTC17260.</title>
        <authorList>
            <person name="Hayashi M."/>
            <person name="Muto Y."/>
            <person name="Tanaka K."/>
            <person name="Niwa H."/>
        </authorList>
    </citation>
    <scope>NUCLEOTIDE SEQUENCE</scope>
    <source>
        <strain evidence="1">GTC17260</strain>
    </source>
</reference>
<sequence>MQYSQARIGLTKPIITNKLKYLEMKQDVKHKGRNPRITVCYTPDENQRIIEMASACGLKKSQYIHDISLGREPKVMMSDKEADALMSLKAARGELVLIKNALHGTTQEQRKKYFRNEQFMRQWMEGVNSLIRRLVEIEGMFKR</sequence>
<gene>
    <name evidence="1" type="ORF">GTC17260_12880</name>
</gene>
<dbReference type="Pfam" id="PF21983">
    <property type="entry name" value="NikA-like"/>
    <property type="match status" value="1"/>
</dbReference>
<name>A0AB33JE37_9BACT</name>
<protein>
    <recommendedName>
        <fullName evidence="2">Mobilization protein</fullName>
    </recommendedName>
</protein>
<accession>A0AB33JE37</accession>
<evidence type="ECO:0000313" key="1">
    <source>
        <dbReference type="EMBL" id="BFO78653.1"/>
    </source>
</evidence>
<evidence type="ECO:0008006" key="2">
    <source>
        <dbReference type="Google" id="ProtNLM"/>
    </source>
</evidence>
<dbReference type="InterPro" id="IPR053842">
    <property type="entry name" value="NikA-like"/>
</dbReference>